<evidence type="ECO:0000256" key="5">
    <source>
        <dbReference type="ARBA" id="ARBA00022692"/>
    </source>
</evidence>
<comment type="caution">
    <text evidence="9">The sequence shown here is derived from an EMBL/GenBank/DDBJ whole genome shotgun (WGS) entry which is preliminary data.</text>
</comment>
<keyword evidence="3" id="KW-0813">Transport</keyword>
<feature type="transmembrane region" description="Helical" evidence="8">
    <location>
        <begin position="321"/>
        <end position="339"/>
    </location>
</feature>
<keyword evidence="7 8" id="KW-0472">Membrane</keyword>
<evidence type="ECO:0000256" key="6">
    <source>
        <dbReference type="ARBA" id="ARBA00022989"/>
    </source>
</evidence>
<keyword evidence="10" id="KW-1185">Reference proteome</keyword>
<evidence type="ECO:0000256" key="2">
    <source>
        <dbReference type="ARBA" id="ARBA00009773"/>
    </source>
</evidence>
<evidence type="ECO:0000313" key="10">
    <source>
        <dbReference type="Proteomes" id="UP000469523"/>
    </source>
</evidence>
<keyword evidence="4" id="KW-1003">Cell membrane</keyword>
<dbReference type="Pfam" id="PF01594">
    <property type="entry name" value="AI-2E_transport"/>
    <property type="match status" value="1"/>
</dbReference>
<feature type="transmembrane region" description="Helical" evidence="8">
    <location>
        <begin position="76"/>
        <end position="94"/>
    </location>
</feature>
<dbReference type="Proteomes" id="UP000469523">
    <property type="component" value="Unassembled WGS sequence"/>
</dbReference>
<feature type="transmembrane region" description="Helical" evidence="8">
    <location>
        <begin position="203"/>
        <end position="221"/>
    </location>
</feature>
<evidence type="ECO:0000256" key="4">
    <source>
        <dbReference type="ARBA" id="ARBA00022475"/>
    </source>
</evidence>
<dbReference type="PANTHER" id="PTHR21716:SF53">
    <property type="entry name" value="PERMEASE PERM-RELATED"/>
    <property type="match status" value="1"/>
</dbReference>
<feature type="transmembrane region" description="Helical" evidence="8">
    <location>
        <begin position="263"/>
        <end position="289"/>
    </location>
</feature>
<feature type="transmembrane region" description="Helical" evidence="8">
    <location>
        <begin position="295"/>
        <end position="314"/>
    </location>
</feature>
<name>A0A6N7XVP5_9FIRM</name>
<evidence type="ECO:0000256" key="7">
    <source>
        <dbReference type="ARBA" id="ARBA00023136"/>
    </source>
</evidence>
<evidence type="ECO:0000256" key="1">
    <source>
        <dbReference type="ARBA" id="ARBA00004651"/>
    </source>
</evidence>
<dbReference type="GO" id="GO:0055085">
    <property type="term" value="P:transmembrane transport"/>
    <property type="evidence" value="ECO:0007669"/>
    <property type="project" value="TreeGrafter"/>
</dbReference>
<dbReference type="EMBL" id="VUNQ01000001">
    <property type="protein sequence ID" value="MST99849.1"/>
    <property type="molecule type" value="Genomic_DNA"/>
</dbReference>
<comment type="similarity">
    <text evidence="2">Belongs to the autoinducer-2 exporter (AI-2E) (TC 2.A.86) family.</text>
</comment>
<feature type="transmembrane region" description="Helical" evidence="8">
    <location>
        <begin position="106"/>
        <end position="127"/>
    </location>
</feature>
<sequence>MLDYYQPGFFTKIFWSLLVILLMLVIYYLINIGNKFVPDRKKISINDKKILPILLGIIFLFLFFNLINKYQILSDTFYTIIFSAILAYLFNPIINYLEKKKINRGLGVLILYIMIICMFLIVAFLVVPRSGTELKKLVTNMPIYLEKASFLMDEIYNKYYSTLGDLPPLFQGIQQVVMENIVGLEHMITGTIKSFIGGVANTFSKIVSLILTPILTFYFLVDKNYFKEKLMLFIPKKHRKECTKLFIQIDDSLSKFVRGKIIMAIYVGVATSIVLLFMRIDFALVIGFITGVADIIPYIGPFLGFAPAVFFAYLDNPIKALWVGLFFLFIQWAENNILAPKIIGESTGIHPLIILVSIIIGGGIFGVLGMILAVPFVAILFILITFIREKFKKSPRVQK</sequence>
<proteinExistence type="inferred from homology"/>
<evidence type="ECO:0000256" key="3">
    <source>
        <dbReference type="ARBA" id="ARBA00022448"/>
    </source>
</evidence>
<feature type="transmembrane region" description="Helical" evidence="8">
    <location>
        <begin position="12"/>
        <end position="30"/>
    </location>
</feature>
<gene>
    <name evidence="9" type="ORF">FYJ83_00025</name>
</gene>
<dbReference type="InterPro" id="IPR002549">
    <property type="entry name" value="AI-2E-like"/>
</dbReference>
<evidence type="ECO:0000313" key="9">
    <source>
        <dbReference type="EMBL" id="MST99849.1"/>
    </source>
</evidence>
<keyword evidence="6 8" id="KW-1133">Transmembrane helix</keyword>
<protein>
    <submittedName>
        <fullName evidence="9">AI-2E family transporter</fullName>
    </submittedName>
</protein>
<organism evidence="9 10">
    <name type="scientific">Tissierella pigra</name>
    <dbReference type="NCBI Taxonomy" id="2607614"/>
    <lineage>
        <taxon>Bacteria</taxon>
        <taxon>Bacillati</taxon>
        <taxon>Bacillota</taxon>
        <taxon>Tissierellia</taxon>
        <taxon>Tissierellales</taxon>
        <taxon>Tissierellaceae</taxon>
        <taxon>Tissierella</taxon>
    </lineage>
</organism>
<accession>A0A6N7XVP5</accession>
<reference evidence="9 10" key="1">
    <citation type="submission" date="2019-09" db="EMBL/GenBank/DDBJ databases">
        <title>In-depth cultivation of the pig gut microbiome towards novel bacterial diversity and tailored functional studies.</title>
        <authorList>
            <person name="Wylensek D."/>
            <person name="Hitch T.C.A."/>
            <person name="Clavel T."/>
        </authorList>
    </citation>
    <scope>NUCLEOTIDE SEQUENCE [LARGE SCALE GENOMIC DNA]</scope>
    <source>
        <strain evidence="9 10">WCA3-693-APC-4?</strain>
    </source>
</reference>
<feature type="transmembrane region" description="Helical" evidence="8">
    <location>
        <begin position="351"/>
        <end position="384"/>
    </location>
</feature>
<comment type="subcellular location">
    <subcellularLocation>
        <location evidence="1">Cell membrane</location>
        <topology evidence="1">Multi-pass membrane protein</topology>
    </subcellularLocation>
</comment>
<feature type="transmembrane region" description="Helical" evidence="8">
    <location>
        <begin position="50"/>
        <end position="70"/>
    </location>
</feature>
<keyword evidence="5 8" id="KW-0812">Transmembrane</keyword>
<dbReference type="PANTHER" id="PTHR21716">
    <property type="entry name" value="TRANSMEMBRANE PROTEIN"/>
    <property type="match status" value="1"/>
</dbReference>
<dbReference type="GO" id="GO:0005886">
    <property type="term" value="C:plasma membrane"/>
    <property type="evidence" value="ECO:0007669"/>
    <property type="project" value="UniProtKB-SubCell"/>
</dbReference>
<evidence type="ECO:0000256" key="8">
    <source>
        <dbReference type="SAM" id="Phobius"/>
    </source>
</evidence>
<dbReference type="AlphaFoldDB" id="A0A6N7XVP5"/>
<dbReference type="RefSeq" id="WP_154437848.1">
    <property type="nucleotide sequence ID" value="NZ_VUNQ01000001.1"/>
</dbReference>